<dbReference type="EMBL" id="CP009621">
    <property type="protein sequence ID" value="AKD04308.1"/>
    <property type="molecule type" value="Genomic_DNA"/>
</dbReference>
<keyword evidence="1" id="KW-1133">Transmembrane helix</keyword>
<dbReference type="KEGG" id="pko:PKOR_15945"/>
<dbReference type="AlphaFoldDB" id="A0A0E3ZGQ5"/>
<evidence type="ECO:0000313" key="2">
    <source>
        <dbReference type="EMBL" id="AKD04308.1"/>
    </source>
</evidence>
<protein>
    <submittedName>
        <fullName evidence="2">Uncharacterized protein</fullName>
    </submittedName>
</protein>
<keyword evidence="3" id="KW-1185">Reference proteome</keyword>
<organism evidence="2 3">
    <name type="scientific">Pontibacter korlensis</name>
    <dbReference type="NCBI Taxonomy" id="400092"/>
    <lineage>
        <taxon>Bacteria</taxon>
        <taxon>Pseudomonadati</taxon>
        <taxon>Bacteroidota</taxon>
        <taxon>Cytophagia</taxon>
        <taxon>Cytophagales</taxon>
        <taxon>Hymenobacteraceae</taxon>
        <taxon>Pontibacter</taxon>
    </lineage>
</organism>
<keyword evidence="1" id="KW-0812">Transmembrane</keyword>
<dbReference type="STRING" id="400092.PKOR_15945"/>
<dbReference type="Proteomes" id="UP000033109">
    <property type="component" value="Chromosome"/>
</dbReference>
<proteinExistence type="predicted"/>
<evidence type="ECO:0000256" key="1">
    <source>
        <dbReference type="SAM" id="Phobius"/>
    </source>
</evidence>
<keyword evidence="1" id="KW-0472">Membrane</keyword>
<name>A0A0E3ZGQ5_9BACT</name>
<accession>A0A0E3ZGQ5</accession>
<gene>
    <name evidence="2" type="ORF">PKOR_15945</name>
</gene>
<dbReference type="HOGENOM" id="CLU_2261182_0_0_10"/>
<reference evidence="2 3" key="1">
    <citation type="journal article" date="2015" name="Sci. Rep.">
        <title>Unraveling adaptation of Pontibacter korlensis to radiation and infertility in desert through complete genome and comparative transcriptomic analysis.</title>
        <authorList>
            <person name="Dai J."/>
            <person name="Dai W."/>
            <person name="Qiu C."/>
            <person name="Yang Z."/>
            <person name="Zhang Y."/>
            <person name="Zhou M."/>
            <person name="Zhang L."/>
            <person name="Fang C."/>
            <person name="Gao Q."/>
            <person name="Yang Q."/>
            <person name="Li X."/>
            <person name="Wang Z."/>
            <person name="Wang Z."/>
            <person name="Jia Z."/>
            <person name="Chen X."/>
        </authorList>
    </citation>
    <scope>NUCLEOTIDE SEQUENCE [LARGE SCALE GENOMIC DNA]</scope>
    <source>
        <strain evidence="2 3">X14-1T</strain>
    </source>
</reference>
<evidence type="ECO:0000313" key="3">
    <source>
        <dbReference type="Proteomes" id="UP000033109"/>
    </source>
</evidence>
<sequence>MTGWLLGGLLTGLYLILMNLFFKLHDNEAFSALRHQDHKNFLRLRITEEEITLYPIGIRKVPRRWKRSNNRHPGAPYFEPAAITDAHKAFLLEEPISISLRSR</sequence>
<feature type="transmembrane region" description="Helical" evidence="1">
    <location>
        <begin position="6"/>
        <end position="24"/>
    </location>
</feature>
<dbReference type="PATRIC" id="fig|400092.3.peg.3494"/>